<sequence>MTLDNLVWSKLIESGPFNGCWEVLDKETGDVYYMKVIEKDSQDFDFNTFSAEVTLYLDHKHNYLPKLIQFREDDEFYYIVFEKPPTYSIYDHIRNNGPMTENESKNFLNSLLEIITLLNTEPMFLTWGPSYETIFVNESGNVTKLYPYVQNSCMMKFSDFAYAQTSPPEYFTSNPNILTTVQLTTKSTSSISAASLQSWFIGIILYFISFNKFPFDGLNVDDIRKSVLTEHPTYPDRASKEIKDLISKLLMKNSIFRPRIDAILDSSFMLSDALSTKSMTRAHSQSSGFALRLTNPIFSIKKVKMTSSTSRTPIISRINISSKRRFSSRQVIDISHF</sequence>
<keyword evidence="5" id="KW-0067">ATP-binding</keyword>
<dbReference type="PANTHER" id="PTHR24346:SF82">
    <property type="entry name" value="KP78A-RELATED"/>
    <property type="match status" value="1"/>
</dbReference>
<dbReference type="Pfam" id="PF00069">
    <property type="entry name" value="Pkinase"/>
    <property type="match status" value="1"/>
</dbReference>
<proteinExistence type="predicted"/>
<dbReference type="GO" id="GO:0035556">
    <property type="term" value="P:intracellular signal transduction"/>
    <property type="evidence" value="ECO:0007669"/>
    <property type="project" value="TreeGrafter"/>
</dbReference>
<evidence type="ECO:0000313" key="8">
    <source>
        <dbReference type="Proteomes" id="UP000179807"/>
    </source>
</evidence>
<evidence type="ECO:0000256" key="2">
    <source>
        <dbReference type="ARBA" id="ARBA00022679"/>
    </source>
</evidence>
<evidence type="ECO:0000256" key="1">
    <source>
        <dbReference type="ARBA" id="ARBA00022527"/>
    </source>
</evidence>
<dbReference type="InterPro" id="IPR000719">
    <property type="entry name" value="Prot_kinase_dom"/>
</dbReference>
<dbReference type="SUPFAM" id="SSF56112">
    <property type="entry name" value="Protein kinase-like (PK-like)"/>
    <property type="match status" value="1"/>
</dbReference>
<dbReference type="AlphaFoldDB" id="A0A1J4JEY5"/>
<protein>
    <recommendedName>
        <fullName evidence="6">Protein kinase domain-containing protein</fullName>
    </recommendedName>
</protein>
<dbReference type="PROSITE" id="PS50011">
    <property type="entry name" value="PROTEIN_KINASE_DOM"/>
    <property type="match status" value="1"/>
</dbReference>
<keyword evidence="2" id="KW-0808">Transferase</keyword>
<dbReference type="SMART" id="SM00220">
    <property type="entry name" value="S_TKc"/>
    <property type="match status" value="1"/>
</dbReference>
<gene>
    <name evidence="7" type="ORF">TRFO_36587</name>
</gene>
<dbReference type="EMBL" id="MLAK01001128">
    <property type="protein sequence ID" value="OHS97233.1"/>
    <property type="molecule type" value="Genomic_DNA"/>
</dbReference>
<keyword evidence="8" id="KW-1185">Reference proteome</keyword>
<name>A0A1J4JEY5_9EUKA</name>
<accession>A0A1J4JEY5</accession>
<dbReference type="RefSeq" id="XP_068350370.1">
    <property type="nucleotide sequence ID" value="XM_068510916.1"/>
</dbReference>
<dbReference type="GO" id="GO:0005737">
    <property type="term" value="C:cytoplasm"/>
    <property type="evidence" value="ECO:0007669"/>
    <property type="project" value="TreeGrafter"/>
</dbReference>
<keyword evidence="4" id="KW-0418">Kinase</keyword>
<evidence type="ECO:0000256" key="3">
    <source>
        <dbReference type="ARBA" id="ARBA00022741"/>
    </source>
</evidence>
<evidence type="ECO:0000256" key="4">
    <source>
        <dbReference type="ARBA" id="ARBA00022777"/>
    </source>
</evidence>
<dbReference type="GeneID" id="94845620"/>
<dbReference type="Proteomes" id="UP000179807">
    <property type="component" value="Unassembled WGS sequence"/>
</dbReference>
<dbReference type="InterPro" id="IPR011009">
    <property type="entry name" value="Kinase-like_dom_sf"/>
</dbReference>
<evidence type="ECO:0000256" key="5">
    <source>
        <dbReference type="ARBA" id="ARBA00022840"/>
    </source>
</evidence>
<evidence type="ECO:0000259" key="6">
    <source>
        <dbReference type="PROSITE" id="PS50011"/>
    </source>
</evidence>
<dbReference type="PANTHER" id="PTHR24346">
    <property type="entry name" value="MAP/MICROTUBULE AFFINITY-REGULATING KINASE"/>
    <property type="match status" value="1"/>
</dbReference>
<feature type="domain" description="Protein kinase" evidence="6">
    <location>
        <begin position="6"/>
        <end position="269"/>
    </location>
</feature>
<comment type="caution">
    <text evidence="7">The sequence shown here is derived from an EMBL/GenBank/DDBJ whole genome shotgun (WGS) entry which is preliminary data.</text>
</comment>
<dbReference type="GO" id="GO:0004674">
    <property type="term" value="F:protein serine/threonine kinase activity"/>
    <property type="evidence" value="ECO:0007669"/>
    <property type="project" value="UniProtKB-KW"/>
</dbReference>
<evidence type="ECO:0000313" key="7">
    <source>
        <dbReference type="EMBL" id="OHS97233.1"/>
    </source>
</evidence>
<dbReference type="VEuPathDB" id="TrichDB:TRFO_36587"/>
<dbReference type="GO" id="GO:0005524">
    <property type="term" value="F:ATP binding"/>
    <property type="evidence" value="ECO:0007669"/>
    <property type="project" value="UniProtKB-KW"/>
</dbReference>
<dbReference type="Gene3D" id="1.10.510.10">
    <property type="entry name" value="Transferase(Phosphotransferase) domain 1"/>
    <property type="match status" value="2"/>
</dbReference>
<organism evidence="7 8">
    <name type="scientific">Tritrichomonas foetus</name>
    <dbReference type="NCBI Taxonomy" id="1144522"/>
    <lineage>
        <taxon>Eukaryota</taxon>
        <taxon>Metamonada</taxon>
        <taxon>Parabasalia</taxon>
        <taxon>Tritrichomonadida</taxon>
        <taxon>Tritrichomonadidae</taxon>
        <taxon>Tritrichomonas</taxon>
    </lineage>
</organism>
<reference evidence="7" key="1">
    <citation type="submission" date="2016-10" db="EMBL/GenBank/DDBJ databases">
        <authorList>
            <person name="Benchimol M."/>
            <person name="Almeida L.G."/>
            <person name="Vasconcelos A.T."/>
            <person name="Perreira-Neves A."/>
            <person name="Rosa I.A."/>
            <person name="Tasca T."/>
            <person name="Bogo M.R."/>
            <person name="de Souza W."/>
        </authorList>
    </citation>
    <scope>NUCLEOTIDE SEQUENCE [LARGE SCALE GENOMIC DNA]</scope>
    <source>
        <strain evidence="7">K</strain>
    </source>
</reference>
<keyword evidence="3" id="KW-0547">Nucleotide-binding</keyword>
<keyword evidence="1" id="KW-0723">Serine/threonine-protein kinase</keyword>